<comment type="similarity">
    <text evidence="2">Belongs to the GMC oxidoreductase family.</text>
</comment>
<dbReference type="VEuPathDB" id="CryptoDB:Cvel_6352"/>
<dbReference type="GO" id="GO:0050660">
    <property type="term" value="F:flavin adenine dinucleotide binding"/>
    <property type="evidence" value="ECO:0007669"/>
    <property type="project" value="InterPro"/>
</dbReference>
<dbReference type="Pfam" id="PF00732">
    <property type="entry name" value="GMC_oxred_N"/>
    <property type="match status" value="1"/>
</dbReference>
<dbReference type="PANTHER" id="PTHR11552:SF147">
    <property type="entry name" value="CHOLINE DEHYDROGENASE, MITOCHONDRIAL"/>
    <property type="match status" value="1"/>
</dbReference>
<dbReference type="Pfam" id="PF05199">
    <property type="entry name" value="GMC_oxred_C"/>
    <property type="match status" value="1"/>
</dbReference>
<evidence type="ECO:0000256" key="2">
    <source>
        <dbReference type="ARBA" id="ARBA00010790"/>
    </source>
</evidence>
<dbReference type="InterPro" id="IPR036188">
    <property type="entry name" value="FAD/NAD-bd_sf"/>
</dbReference>
<dbReference type="GO" id="GO:0016614">
    <property type="term" value="F:oxidoreductase activity, acting on CH-OH group of donors"/>
    <property type="evidence" value="ECO:0007669"/>
    <property type="project" value="InterPro"/>
</dbReference>
<comment type="cofactor">
    <cofactor evidence="1">
        <name>FAD</name>
        <dbReference type="ChEBI" id="CHEBI:57692"/>
    </cofactor>
</comment>
<evidence type="ECO:0000259" key="6">
    <source>
        <dbReference type="Pfam" id="PF00732"/>
    </source>
</evidence>
<evidence type="ECO:0000256" key="3">
    <source>
        <dbReference type="ARBA" id="ARBA00022630"/>
    </source>
</evidence>
<evidence type="ECO:0000256" key="4">
    <source>
        <dbReference type="ARBA" id="ARBA00022827"/>
    </source>
</evidence>
<protein>
    <recommendedName>
        <fullName evidence="9">Glucose-methanol-choline oxidoreductase N-terminal domain-containing protein</fullName>
    </recommendedName>
</protein>
<dbReference type="Gene3D" id="3.30.410.40">
    <property type="match status" value="1"/>
</dbReference>
<dbReference type="InterPro" id="IPR012132">
    <property type="entry name" value="GMC_OxRdtase"/>
</dbReference>
<feature type="region of interest" description="Disordered" evidence="5">
    <location>
        <begin position="649"/>
        <end position="692"/>
    </location>
</feature>
<evidence type="ECO:0000259" key="7">
    <source>
        <dbReference type="Pfam" id="PF05199"/>
    </source>
</evidence>
<proteinExistence type="inferred from homology"/>
<feature type="compositionally biased region" description="Basic and acidic residues" evidence="5">
    <location>
        <begin position="649"/>
        <end position="679"/>
    </location>
</feature>
<dbReference type="PANTHER" id="PTHR11552">
    <property type="entry name" value="GLUCOSE-METHANOL-CHOLINE GMC OXIDOREDUCTASE"/>
    <property type="match status" value="1"/>
</dbReference>
<name>A0A0G4HCM7_9ALVE</name>
<reference evidence="8" key="1">
    <citation type="submission" date="2014-11" db="EMBL/GenBank/DDBJ databases">
        <authorList>
            <person name="Otto D Thomas"/>
            <person name="Naeem Raeece"/>
        </authorList>
    </citation>
    <scope>NUCLEOTIDE SEQUENCE</scope>
</reference>
<evidence type="ECO:0000256" key="5">
    <source>
        <dbReference type="SAM" id="MobiDB-lite"/>
    </source>
</evidence>
<feature type="domain" description="Glucose-methanol-choline oxidoreductase C-terminal" evidence="7">
    <location>
        <begin position="494"/>
        <end position="606"/>
    </location>
</feature>
<evidence type="ECO:0008006" key="9">
    <source>
        <dbReference type="Google" id="ProtNLM"/>
    </source>
</evidence>
<keyword evidence="4" id="KW-0274">FAD</keyword>
<evidence type="ECO:0000313" key="8">
    <source>
        <dbReference type="EMBL" id="CEM41783.1"/>
    </source>
</evidence>
<dbReference type="InterPro" id="IPR000172">
    <property type="entry name" value="GMC_OxRdtase_N"/>
</dbReference>
<gene>
    <name evidence="8" type="ORF">Cvel_6352</name>
</gene>
<evidence type="ECO:0000256" key="1">
    <source>
        <dbReference type="ARBA" id="ARBA00001974"/>
    </source>
</evidence>
<organism evidence="8">
    <name type="scientific">Chromera velia CCMP2878</name>
    <dbReference type="NCBI Taxonomy" id="1169474"/>
    <lineage>
        <taxon>Eukaryota</taxon>
        <taxon>Sar</taxon>
        <taxon>Alveolata</taxon>
        <taxon>Colpodellida</taxon>
        <taxon>Chromeraceae</taxon>
        <taxon>Chromera</taxon>
    </lineage>
</organism>
<dbReference type="EMBL" id="CDMZ01002311">
    <property type="protein sequence ID" value="CEM41783.1"/>
    <property type="molecule type" value="Genomic_DNA"/>
</dbReference>
<feature type="domain" description="Glucose-methanol-choline oxidoreductase N-terminal" evidence="6">
    <location>
        <begin position="89"/>
        <end position="369"/>
    </location>
</feature>
<sequence length="692" mass="76200">MYGLGSRRVFSEGARLLGRRFFSSPASANSGGASRMWLYSLAGFSGLAGVGYFATRKETANAQSRPDPVNHIDNATVSLSDIDKQQFSAIIAGAGTAGCTTAYFLSKWMEELNVPGNVLLLDRGVPYTHEEGPDPRIRSWWHNWGSFGTAHDSFEKDGRAHPVPGSDHVGVGGCGTHDTRITFRPSVMQTERMAQMMGWSVEKLETFIQTALDTVPIVRADGHEMKGETFFNKLMQALAESDDAIRLPGDEFHTHTVPHSIAYCSVSMYNDESRWTPAYLVEHTGRPKKLRVASEAQVERVLFDEDKKKATGVIVHQRGDVKPVRLDEKIGEVAVTAGALGAPSILQRSGVGPKSVSEKLGVPVVVDNPEVGHGVDHNEICVQYEWDDRNLDENGEMPRSGCMDWALVSFYTARGRGADNQLDPPPVEEIGKTRAGDFVLAHWGIAAPPYTDGTAIVATPNCTQPAAETAGYRLYVKSNDPKEGATLIHEDQTEMLKMLAAACRRTITMFETLKEKGLVGDRISPPPSLPLDDDHLCPFIREEMGTAFHWMSTCKAGKEGAVADEEFRVRKGLNSEEVVRNLRVGSGASLPEITEANPHLTITSFAVALAYDMLKEQCARAGVPFQDPEDIVRARKEVQRLGHAVIRRPGEEKPNLVDLASQHRREYEDREAEKEREFEEQVENMSKKATAA</sequence>
<dbReference type="SUPFAM" id="SSF51905">
    <property type="entry name" value="FAD/NAD(P)-binding domain"/>
    <property type="match status" value="1"/>
</dbReference>
<dbReference type="Gene3D" id="3.50.50.60">
    <property type="entry name" value="FAD/NAD(P)-binding domain"/>
    <property type="match status" value="1"/>
</dbReference>
<dbReference type="InterPro" id="IPR007867">
    <property type="entry name" value="GMC_OxRtase_C"/>
</dbReference>
<accession>A0A0G4HCM7</accession>
<dbReference type="AlphaFoldDB" id="A0A0G4HCM7"/>
<keyword evidence="3" id="KW-0285">Flavoprotein</keyword>